<dbReference type="InterPro" id="IPR011234">
    <property type="entry name" value="Fumarylacetoacetase-like_C"/>
</dbReference>
<evidence type="ECO:0000259" key="2">
    <source>
        <dbReference type="Pfam" id="PF01557"/>
    </source>
</evidence>
<dbReference type="RefSeq" id="WP_377259748.1">
    <property type="nucleotide sequence ID" value="NZ_JBHMAA010000011.1"/>
</dbReference>
<dbReference type="InterPro" id="IPR036663">
    <property type="entry name" value="Fumarylacetoacetase_C_sf"/>
</dbReference>
<organism evidence="3 4">
    <name type="scientific">Rhizobium puerariae</name>
    <dbReference type="NCBI Taxonomy" id="1585791"/>
    <lineage>
        <taxon>Bacteria</taxon>
        <taxon>Pseudomonadati</taxon>
        <taxon>Pseudomonadota</taxon>
        <taxon>Alphaproteobacteria</taxon>
        <taxon>Hyphomicrobiales</taxon>
        <taxon>Rhizobiaceae</taxon>
        <taxon>Rhizobium/Agrobacterium group</taxon>
        <taxon>Rhizobium</taxon>
    </lineage>
</organism>
<dbReference type="InterPro" id="IPR050772">
    <property type="entry name" value="Hydratase-Decarb/MhpD_sf"/>
</dbReference>
<reference evidence="3 4" key="1">
    <citation type="submission" date="2024-09" db="EMBL/GenBank/DDBJ databases">
        <authorList>
            <person name="Sun Q."/>
            <person name="Mori K."/>
        </authorList>
    </citation>
    <scope>NUCLEOTIDE SEQUENCE [LARGE SCALE GENOMIC DNA]</scope>
    <source>
        <strain evidence="3 4">TBRC 4938</strain>
    </source>
</reference>
<name>A0ABV6AEU8_9HYPH</name>
<dbReference type="GO" id="GO:0016787">
    <property type="term" value="F:hydrolase activity"/>
    <property type="evidence" value="ECO:0007669"/>
    <property type="project" value="UniProtKB-KW"/>
</dbReference>
<accession>A0ABV6AEU8</accession>
<dbReference type="Pfam" id="PF01557">
    <property type="entry name" value="FAA_hydrolase"/>
    <property type="match status" value="1"/>
</dbReference>
<sequence length="255" mass="26584">MAEFPSAPFDADTLAKTLFTLRKEGRVAPTASFALPGGLTQAMDAQNALARLEEAGGHAWKVAMTPDGQPVVAPLHPYEASSTPARLLFLPGMKFEVEIAVRLGRDLPPQATAYTRSDVLDAISEAHIGCELLATAVQESGKLSFPLYLADRIGNRGYALGPAVPKALVDGIGGLPLKVTQEGETLYDGPARHPAGDTLDWLVAYANDGARPQGSLKAGAIITTGALSGAMPLAAPGRVDVLIDGRYAMSVILAS</sequence>
<feature type="domain" description="Fumarylacetoacetase-like C-terminal" evidence="2">
    <location>
        <begin position="59"/>
        <end position="231"/>
    </location>
</feature>
<keyword evidence="4" id="KW-1185">Reference proteome</keyword>
<protein>
    <submittedName>
        <fullName evidence="3">Fumarylacetoacetate hydrolase family protein</fullName>
    </submittedName>
</protein>
<keyword evidence="1" id="KW-0456">Lyase</keyword>
<evidence type="ECO:0000313" key="4">
    <source>
        <dbReference type="Proteomes" id="UP001589692"/>
    </source>
</evidence>
<dbReference type="EMBL" id="JBHMAA010000011">
    <property type="protein sequence ID" value="MFB9949151.1"/>
    <property type="molecule type" value="Genomic_DNA"/>
</dbReference>
<dbReference type="Proteomes" id="UP001589692">
    <property type="component" value="Unassembled WGS sequence"/>
</dbReference>
<evidence type="ECO:0000256" key="1">
    <source>
        <dbReference type="ARBA" id="ARBA00023239"/>
    </source>
</evidence>
<evidence type="ECO:0000313" key="3">
    <source>
        <dbReference type="EMBL" id="MFB9949151.1"/>
    </source>
</evidence>
<dbReference type="SUPFAM" id="SSF56529">
    <property type="entry name" value="FAH"/>
    <property type="match status" value="1"/>
</dbReference>
<dbReference type="PANTHER" id="PTHR30143">
    <property type="entry name" value="ACID HYDRATASE"/>
    <property type="match status" value="1"/>
</dbReference>
<gene>
    <name evidence="3" type="ORF">ACFFP0_09850</name>
</gene>
<comment type="caution">
    <text evidence="3">The sequence shown here is derived from an EMBL/GenBank/DDBJ whole genome shotgun (WGS) entry which is preliminary data.</text>
</comment>
<keyword evidence="3" id="KW-0378">Hydrolase</keyword>
<proteinExistence type="predicted"/>
<dbReference type="PANTHER" id="PTHR30143:SF0">
    <property type="entry name" value="2-KETO-4-PENTENOATE HYDRATASE"/>
    <property type="match status" value="1"/>
</dbReference>
<dbReference type="Gene3D" id="3.90.850.10">
    <property type="entry name" value="Fumarylacetoacetase-like, C-terminal domain"/>
    <property type="match status" value="1"/>
</dbReference>